<accession>A0A3M7RA28</accession>
<reference evidence="1 2" key="1">
    <citation type="journal article" date="2018" name="Sci. Rep.">
        <title>Genomic signatures of local adaptation to the degree of environmental predictability in rotifers.</title>
        <authorList>
            <person name="Franch-Gras L."/>
            <person name="Hahn C."/>
            <person name="Garcia-Roger E.M."/>
            <person name="Carmona M.J."/>
            <person name="Serra M."/>
            <person name="Gomez A."/>
        </authorList>
    </citation>
    <scope>NUCLEOTIDE SEQUENCE [LARGE SCALE GENOMIC DNA]</scope>
    <source>
        <strain evidence="1">HYR1</strain>
    </source>
</reference>
<gene>
    <name evidence="1" type="ORF">BpHYR1_014917</name>
</gene>
<dbReference type="EMBL" id="REGN01003923">
    <property type="protein sequence ID" value="RNA20108.1"/>
    <property type="molecule type" value="Genomic_DNA"/>
</dbReference>
<name>A0A3M7RA28_BRAPC</name>
<protein>
    <submittedName>
        <fullName evidence="1">Uncharacterized protein</fullName>
    </submittedName>
</protein>
<evidence type="ECO:0000313" key="1">
    <source>
        <dbReference type="EMBL" id="RNA20108.1"/>
    </source>
</evidence>
<organism evidence="1 2">
    <name type="scientific">Brachionus plicatilis</name>
    <name type="common">Marine rotifer</name>
    <name type="synonym">Brachionus muelleri</name>
    <dbReference type="NCBI Taxonomy" id="10195"/>
    <lineage>
        <taxon>Eukaryota</taxon>
        <taxon>Metazoa</taxon>
        <taxon>Spiralia</taxon>
        <taxon>Gnathifera</taxon>
        <taxon>Rotifera</taxon>
        <taxon>Eurotatoria</taxon>
        <taxon>Monogononta</taxon>
        <taxon>Pseudotrocha</taxon>
        <taxon>Ploima</taxon>
        <taxon>Brachionidae</taxon>
        <taxon>Brachionus</taxon>
    </lineage>
</organism>
<comment type="caution">
    <text evidence="1">The sequence shown here is derived from an EMBL/GenBank/DDBJ whole genome shotgun (WGS) entry which is preliminary data.</text>
</comment>
<evidence type="ECO:0000313" key="2">
    <source>
        <dbReference type="Proteomes" id="UP000276133"/>
    </source>
</evidence>
<keyword evidence="2" id="KW-1185">Reference proteome</keyword>
<proteinExistence type="predicted"/>
<dbReference type="AlphaFoldDB" id="A0A3M7RA28"/>
<sequence length="64" mass="7547">MLLNESFLTNKQKKFCLYNQILVETETLLVKLYSPIVLISKKRFNIKKLLRSILIIGRLLGHMK</sequence>
<dbReference type="Proteomes" id="UP000276133">
    <property type="component" value="Unassembled WGS sequence"/>
</dbReference>